<dbReference type="PROSITE" id="PS51918">
    <property type="entry name" value="RADICAL_SAM"/>
    <property type="match status" value="1"/>
</dbReference>
<dbReference type="Pfam" id="PF04055">
    <property type="entry name" value="Radical_SAM"/>
    <property type="match status" value="1"/>
</dbReference>
<proteinExistence type="predicted"/>
<comment type="cofactor">
    <cofactor evidence="1">
        <name>[4Fe-4S] cluster</name>
        <dbReference type="ChEBI" id="CHEBI:49883"/>
    </cofactor>
</comment>
<protein>
    <submittedName>
        <fullName evidence="8">Radical SAM domain protein</fullName>
    </submittedName>
</protein>
<keyword evidence="2" id="KW-0004">4Fe-4S</keyword>
<reference evidence="8 9" key="1">
    <citation type="submission" date="2016-02" db="EMBL/GenBank/DDBJ databases">
        <authorList>
            <person name="Wen L."/>
            <person name="He K."/>
            <person name="Yang H."/>
        </authorList>
    </citation>
    <scope>NUCLEOTIDE SEQUENCE [LARGE SCALE GENOMIC DNA]</scope>
    <source>
        <strain evidence="8 9">DSM 22607</strain>
    </source>
</reference>
<dbReference type="STRING" id="626937.HMPREF3293_01090"/>
<keyword evidence="9" id="KW-1185">Reference proteome</keyword>
<dbReference type="InterPro" id="IPR034457">
    <property type="entry name" value="Organic_radical-activating"/>
</dbReference>
<dbReference type="InterPro" id="IPR007197">
    <property type="entry name" value="rSAM"/>
</dbReference>
<dbReference type="InterPro" id="IPR058240">
    <property type="entry name" value="rSAM_sf"/>
</dbReference>
<name>A0A136Q5Z2_9FIRM</name>
<keyword evidence="3" id="KW-0949">S-adenosyl-L-methionine</keyword>
<dbReference type="SUPFAM" id="SSF102114">
    <property type="entry name" value="Radical SAM enzymes"/>
    <property type="match status" value="1"/>
</dbReference>
<keyword evidence="6" id="KW-0411">Iron-sulfur</keyword>
<evidence type="ECO:0000313" key="9">
    <source>
        <dbReference type="Proteomes" id="UP000070366"/>
    </source>
</evidence>
<dbReference type="OrthoDB" id="9782387at2"/>
<dbReference type="GO" id="GO:0046872">
    <property type="term" value="F:metal ion binding"/>
    <property type="evidence" value="ECO:0007669"/>
    <property type="project" value="UniProtKB-KW"/>
</dbReference>
<dbReference type="SFLD" id="SFLDS00029">
    <property type="entry name" value="Radical_SAM"/>
    <property type="match status" value="1"/>
</dbReference>
<keyword evidence="5" id="KW-0408">Iron</keyword>
<feature type="domain" description="Radical SAM core" evidence="7">
    <location>
        <begin position="22"/>
        <end position="217"/>
    </location>
</feature>
<keyword evidence="4" id="KW-0479">Metal-binding</keyword>
<dbReference type="GO" id="GO:0003824">
    <property type="term" value="F:catalytic activity"/>
    <property type="evidence" value="ECO:0007669"/>
    <property type="project" value="InterPro"/>
</dbReference>
<dbReference type="KEGG" id="cmiu:B1H56_09195"/>
<dbReference type="EMBL" id="LSZW01000049">
    <property type="protein sequence ID" value="KXK66062.1"/>
    <property type="molecule type" value="Genomic_DNA"/>
</dbReference>
<evidence type="ECO:0000256" key="5">
    <source>
        <dbReference type="ARBA" id="ARBA00023004"/>
    </source>
</evidence>
<gene>
    <name evidence="8" type="ORF">HMPREF3293_01090</name>
</gene>
<dbReference type="PANTHER" id="PTHR30352">
    <property type="entry name" value="PYRUVATE FORMATE-LYASE-ACTIVATING ENZYME"/>
    <property type="match status" value="1"/>
</dbReference>
<dbReference type="PANTHER" id="PTHR30352:SF4">
    <property type="entry name" value="PYRUVATE FORMATE-LYASE 2-ACTIVATING ENZYME"/>
    <property type="match status" value="1"/>
</dbReference>
<dbReference type="InterPro" id="IPR013785">
    <property type="entry name" value="Aldolase_TIM"/>
</dbReference>
<evidence type="ECO:0000256" key="6">
    <source>
        <dbReference type="ARBA" id="ARBA00023014"/>
    </source>
</evidence>
<evidence type="ECO:0000256" key="2">
    <source>
        <dbReference type="ARBA" id="ARBA00022485"/>
    </source>
</evidence>
<evidence type="ECO:0000313" key="8">
    <source>
        <dbReference type="EMBL" id="KXK66062.1"/>
    </source>
</evidence>
<dbReference type="GO" id="GO:0051539">
    <property type="term" value="F:4 iron, 4 sulfur cluster binding"/>
    <property type="evidence" value="ECO:0007669"/>
    <property type="project" value="UniProtKB-KW"/>
</dbReference>
<evidence type="ECO:0000259" key="7">
    <source>
        <dbReference type="PROSITE" id="PS51918"/>
    </source>
</evidence>
<dbReference type="AlphaFoldDB" id="A0A136Q5Z2"/>
<dbReference type="Proteomes" id="UP000070366">
    <property type="component" value="Unassembled WGS sequence"/>
</dbReference>
<evidence type="ECO:0000256" key="4">
    <source>
        <dbReference type="ARBA" id="ARBA00022723"/>
    </source>
</evidence>
<accession>A0A136Q5Z2</accession>
<evidence type="ECO:0000256" key="3">
    <source>
        <dbReference type="ARBA" id="ARBA00022691"/>
    </source>
</evidence>
<dbReference type="PATRIC" id="fig|626937.4.peg.1077"/>
<comment type="caution">
    <text evidence="8">The sequence shown here is derived from an EMBL/GenBank/DDBJ whole genome shotgun (WGS) entry which is preliminary data.</text>
</comment>
<organism evidence="8 9">
    <name type="scientific">Christensenella minuta</name>
    <dbReference type="NCBI Taxonomy" id="626937"/>
    <lineage>
        <taxon>Bacteria</taxon>
        <taxon>Bacillati</taxon>
        <taxon>Bacillota</taxon>
        <taxon>Clostridia</taxon>
        <taxon>Christensenellales</taxon>
        <taxon>Christensenellaceae</taxon>
        <taxon>Christensenella</taxon>
    </lineage>
</organism>
<sequence length="217" mass="24760">MNKTNKKTVFPTIALERHRMTTDGIGVTTLVAAYGCLLRCQYCLNPHSRQQETNQCEYTPEKLLNEVKQDNLYFLATGGGITFGGGEPLLYPEFIKMFRTLMPAGWKLNIETSLYAPAEAVITAAQVADSMIIDIKDMDNRIYERYTGQNAEVMKRNLAILRNTMDMGSVRIRVPLIPKYNTEHDQKNSAYILQKMGFSNLEFFRYVIKQPGRLNAE</sequence>
<evidence type="ECO:0000256" key="1">
    <source>
        <dbReference type="ARBA" id="ARBA00001966"/>
    </source>
</evidence>
<dbReference type="Gene3D" id="3.20.20.70">
    <property type="entry name" value="Aldolase class I"/>
    <property type="match status" value="1"/>
</dbReference>